<dbReference type="SUPFAM" id="SSF55383">
    <property type="entry name" value="Copper amine oxidase, domain N"/>
    <property type="match status" value="1"/>
</dbReference>
<dbReference type="AlphaFoldDB" id="F8FCZ9"/>
<dbReference type="InterPro" id="IPR027304">
    <property type="entry name" value="Trigger_fact/SurA_dom_sf"/>
</dbReference>
<proteinExistence type="predicted"/>
<dbReference type="PANTHER" id="PTHR47245">
    <property type="entry name" value="PEPTIDYLPROLYL ISOMERASE"/>
    <property type="match status" value="1"/>
</dbReference>
<dbReference type="PANTHER" id="PTHR47245:SF2">
    <property type="entry name" value="PEPTIDYL-PROLYL CIS-TRANS ISOMERASE HP_0175-RELATED"/>
    <property type="match status" value="1"/>
</dbReference>
<accession>F8FCZ9</accession>
<protein>
    <submittedName>
        <fullName evidence="4">PpiC-type peptidyl-prolyl cis-trans isomerase</fullName>
    </submittedName>
</protein>
<organism evidence="4 5">
    <name type="scientific">Paenibacillus mucilaginosus (strain KNP414)</name>
    <dbReference type="NCBI Taxonomy" id="1036673"/>
    <lineage>
        <taxon>Bacteria</taxon>
        <taxon>Bacillati</taxon>
        <taxon>Bacillota</taxon>
        <taxon>Bacilli</taxon>
        <taxon>Bacillales</taxon>
        <taxon>Paenibacillaceae</taxon>
        <taxon>Paenibacillus</taxon>
    </lineage>
</organism>
<dbReference type="RefSeq" id="WP_013916577.1">
    <property type="nucleotide sequence ID" value="NC_015690.1"/>
</dbReference>
<dbReference type="PROSITE" id="PS50198">
    <property type="entry name" value="PPIC_PPIASE_2"/>
    <property type="match status" value="1"/>
</dbReference>
<sequence>MNDKFKGLVLGLTLGTMLTGSAVYAAGSSQIEVVFREIKYLFDGVEKQPTAEQGQGFIYNGTTYVPLRFISEALGEKVEWDGDNNRIWIGKKLDFSAVIAAYKGGQLTYGELDRYMNLEAVLNPGSESYKDQPEYQENIAKRIIAIRTLSARISDAERAALQPKVDEQLASFKAEVSSQSGGQELSALLAAKGLEEKDVRAYFEEMKSVEAALKAGITDESLKAEYDAKLKADPYAFTTASVRHILIGFTDEDGKTRTKEEAKKKADELTAKLRAGEDFAKLAKENTDDPGSMESGGLYENAPVGSWVEAFKKAAAELELNKISDPVETEYGYHIMRVEARTAGTFEQVKDELASEQLNPAYGKFLEEELPGILEKLELPKEEEQAAEEGAQG</sequence>
<dbReference type="KEGG" id="pms:KNP414_02857"/>
<dbReference type="SUPFAM" id="SSF109998">
    <property type="entry name" value="Triger factor/SurA peptide-binding domain-like"/>
    <property type="match status" value="1"/>
</dbReference>
<dbReference type="SUPFAM" id="SSF54534">
    <property type="entry name" value="FKBP-like"/>
    <property type="match status" value="1"/>
</dbReference>
<dbReference type="PATRIC" id="fig|1036673.3.peg.2611"/>
<dbReference type="Gene3D" id="3.10.50.40">
    <property type="match status" value="1"/>
</dbReference>
<gene>
    <name evidence="4" type="ordered locus">KNP414_02857</name>
</gene>
<dbReference type="GO" id="GO:0003755">
    <property type="term" value="F:peptidyl-prolyl cis-trans isomerase activity"/>
    <property type="evidence" value="ECO:0007669"/>
    <property type="project" value="UniProtKB-KW"/>
</dbReference>
<feature type="domain" description="PpiC" evidence="3">
    <location>
        <begin position="237"/>
        <end position="340"/>
    </location>
</feature>
<evidence type="ECO:0000259" key="3">
    <source>
        <dbReference type="PROSITE" id="PS50198"/>
    </source>
</evidence>
<dbReference type="InterPro" id="IPR036582">
    <property type="entry name" value="Mao_N_sf"/>
</dbReference>
<reference evidence="5" key="1">
    <citation type="submission" date="2011-06" db="EMBL/GenBank/DDBJ databases">
        <title>Complete genome sequence of Paenibacillus mucilaginosus KNP414.</title>
        <authorList>
            <person name="Wang J."/>
            <person name="Hu S."/>
            <person name="Hu X."/>
            <person name="Zhang B."/>
            <person name="Dong D."/>
            <person name="Zhang S."/>
            <person name="Zhao K."/>
            <person name="Wu D."/>
        </authorList>
    </citation>
    <scope>NUCLEOTIDE SEQUENCE [LARGE SCALE GENOMIC DNA]</scope>
    <source>
        <strain evidence="5">KNP414</strain>
    </source>
</reference>
<keyword evidence="1 4" id="KW-0413">Isomerase</keyword>
<name>F8FCZ9_PAEMK</name>
<dbReference type="HOGENOM" id="CLU_034646_5_1_9"/>
<dbReference type="Proteomes" id="UP000006620">
    <property type="component" value="Chromosome"/>
</dbReference>
<dbReference type="EMBL" id="CP002869">
    <property type="protein sequence ID" value="AEI41416.1"/>
    <property type="molecule type" value="Genomic_DNA"/>
</dbReference>
<keyword evidence="1" id="KW-0697">Rotamase</keyword>
<dbReference type="Gene3D" id="3.30.457.10">
    <property type="entry name" value="Copper amine oxidase-like, N-terminal domain"/>
    <property type="match status" value="1"/>
</dbReference>
<dbReference type="InterPro" id="IPR000297">
    <property type="entry name" value="PPIase_PpiC"/>
</dbReference>
<evidence type="ECO:0000256" key="2">
    <source>
        <dbReference type="SAM" id="SignalP"/>
    </source>
</evidence>
<keyword evidence="2" id="KW-0732">Signal</keyword>
<evidence type="ECO:0000313" key="5">
    <source>
        <dbReference type="Proteomes" id="UP000006620"/>
    </source>
</evidence>
<reference evidence="4 5" key="2">
    <citation type="journal article" date="2013" name="Genome Announc.">
        <title>Genome Sequence of Growth-Improving Paenibacillus mucilaginosus Strain KNP414.</title>
        <authorList>
            <person name="Lu J.J."/>
            <person name="Wang J.F."/>
            <person name="Hu X.F."/>
        </authorList>
    </citation>
    <scope>NUCLEOTIDE SEQUENCE [LARGE SCALE GENOMIC DNA]</scope>
    <source>
        <strain evidence="4 5">KNP414</strain>
    </source>
</reference>
<dbReference type="InterPro" id="IPR046357">
    <property type="entry name" value="PPIase_dom_sf"/>
</dbReference>
<dbReference type="Pfam" id="PF13616">
    <property type="entry name" value="Rotamase_3"/>
    <property type="match status" value="1"/>
</dbReference>
<evidence type="ECO:0000313" key="4">
    <source>
        <dbReference type="EMBL" id="AEI41416.1"/>
    </source>
</evidence>
<dbReference type="InterPro" id="IPR050245">
    <property type="entry name" value="PrsA_foldase"/>
</dbReference>
<dbReference type="InterPro" id="IPR012854">
    <property type="entry name" value="Cu_amine_oxidase-like_N"/>
</dbReference>
<dbReference type="Pfam" id="PF07833">
    <property type="entry name" value="Cu_amine_oxidN1"/>
    <property type="match status" value="1"/>
</dbReference>
<feature type="chain" id="PRO_5003370190" evidence="2">
    <location>
        <begin position="26"/>
        <end position="393"/>
    </location>
</feature>
<feature type="signal peptide" evidence="2">
    <location>
        <begin position="1"/>
        <end position="25"/>
    </location>
</feature>
<evidence type="ECO:0000256" key="1">
    <source>
        <dbReference type="PROSITE-ProRule" id="PRU00278"/>
    </source>
</evidence>